<gene>
    <name evidence="16" type="ORF">HDID_LOCUS1627</name>
</gene>
<dbReference type="PROSITE" id="PS00916">
    <property type="entry name" value="PI3_4_KINASE_2"/>
    <property type="match status" value="1"/>
</dbReference>
<dbReference type="STRING" id="6216.A0A0R3SB32"/>
<dbReference type="Pfam" id="PF08064">
    <property type="entry name" value="UME"/>
    <property type="match status" value="1"/>
</dbReference>
<reference evidence="18" key="1">
    <citation type="submission" date="2016-04" db="UniProtKB">
        <authorList>
            <consortium name="WormBaseParasite"/>
        </authorList>
    </citation>
    <scope>IDENTIFICATION</scope>
</reference>
<dbReference type="Pfam" id="PF23593">
    <property type="entry name" value="HEAT_ATR"/>
    <property type="match status" value="1"/>
</dbReference>
<keyword evidence="9" id="KW-0067">ATP-binding</keyword>
<dbReference type="InterPro" id="IPR000403">
    <property type="entry name" value="PI3/4_kinase_cat_dom"/>
</dbReference>
<dbReference type="InterPro" id="IPR014009">
    <property type="entry name" value="PIK_FAT"/>
</dbReference>
<dbReference type="EMBL" id="UYSG01000317">
    <property type="protein sequence ID" value="VDL19088.1"/>
    <property type="molecule type" value="Genomic_DNA"/>
</dbReference>
<comment type="subcellular location">
    <subcellularLocation>
        <location evidence="1">Nucleus</location>
    </subcellularLocation>
</comment>
<dbReference type="GO" id="GO:0005524">
    <property type="term" value="F:ATP binding"/>
    <property type="evidence" value="ECO:0007669"/>
    <property type="project" value="UniProtKB-KW"/>
</dbReference>
<keyword evidence="6" id="KW-0547">Nucleotide-binding</keyword>
<dbReference type="InterPro" id="IPR018936">
    <property type="entry name" value="PI3/4_kinase_CS"/>
</dbReference>
<evidence type="ECO:0000256" key="7">
    <source>
        <dbReference type="ARBA" id="ARBA00022763"/>
    </source>
</evidence>
<dbReference type="InterPro" id="IPR050517">
    <property type="entry name" value="DDR_Repair_Kinase"/>
</dbReference>
<organism evidence="18">
    <name type="scientific">Hymenolepis diminuta</name>
    <name type="common">Rat tapeworm</name>
    <dbReference type="NCBI Taxonomy" id="6216"/>
    <lineage>
        <taxon>Eukaryota</taxon>
        <taxon>Metazoa</taxon>
        <taxon>Spiralia</taxon>
        <taxon>Lophotrochozoa</taxon>
        <taxon>Platyhelminthes</taxon>
        <taxon>Cestoda</taxon>
        <taxon>Eucestoda</taxon>
        <taxon>Cyclophyllidea</taxon>
        <taxon>Hymenolepididae</taxon>
        <taxon>Hymenolepis</taxon>
    </lineage>
</organism>
<accession>A0A0R3SB32</accession>
<dbReference type="Pfam" id="PF00454">
    <property type="entry name" value="PI3_PI4_kinase"/>
    <property type="match status" value="1"/>
</dbReference>
<dbReference type="OrthoDB" id="381190at2759"/>
<keyword evidence="11" id="KW-0539">Nucleus</keyword>
<evidence type="ECO:0000313" key="16">
    <source>
        <dbReference type="EMBL" id="VDL19088.1"/>
    </source>
</evidence>
<dbReference type="GO" id="GO:0006281">
    <property type="term" value="P:DNA repair"/>
    <property type="evidence" value="ECO:0007669"/>
    <property type="project" value="UniProtKB-KW"/>
</dbReference>
<evidence type="ECO:0000259" key="14">
    <source>
        <dbReference type="PROSITE" id="PS51189"/>
    </source>
</evidence>
<evidence type="ECO:0000259" key="13">
    <source>
        <dbReference type="PROSITE" id="PS50290"/>
    </source>
</evidence>
<evidence type="ECO:0000256" key="1">
    <source>
        <dbReference type="ARBA" id="ARBA00004123"/>
    </source>
</evidence>
<evidence type="ECO:0000313" key="17">
    <source>
        <dbReference type="Proteomes" id="UP000274504"/>
    </source>
</evidence>
<dbReference type="GO" id="GO:0005694">
    <property type="term" value="C:chromosome"/>
    <property type="evidence" value="ECO:0007669"/>
    <property type="project" value="TreeGrafter"/>
</dbReference>
<dbReference type="GO" id="GO:0000077">
    <property type="term" value="P:DNA damage checkpoint signaling"/>
    <property type="evidence" value="ECO:0007669"/>
    <property type="project" value="TreeGrafter"/>
</dbReference>
<dbReference type="SMART" id="SM01343">
    <property type="entry name" value="FATC"/>
    <property type="match status" value="1"/>
</dbReference>
<dbReference type="GO" id="GO:0000723">
    <property type="term" value="P:telomere maintenance"/>
    <property type="evidence" value="ECO:0007669"/>
    <property type="project" value="TreeGrafter"/>
</dbReference>
<dbReference type="PANTHER" id="PTHR11139:SF69">
    <property type="entry name" value="SERINE_THREONINE-PROTEIN KINASE ATR"/>
    <property type="match status" value="1"/>
</dbReference>
<protein>
    <recommendedName>
        <fullName evidence="12">Serine/threonine-protein kinase ATR</fullName>
        <ecNumber evidence="3">2.7.11.1</ecNumber>
    </recommendedName>
</protein>
<evidence type="ECO:0000313" key="18">
    <source>
        <dbReference type="WBParaSite" id="HDID_0000162901-mRNA-1"/>
    </source>
</evidence>
<dbReference type="Pfam" id="PF02259">
    <property type="entry name" value="FAT"/>
    <property type="match status" value="1"/>
</dbReference>
<evidence type="ECO:0000256" key="10">
    <source>
        <dbReference type="ARBA" id="ARBA00023204"/>
    </source>
</evidence>
<dbReference type="SMART" id="SM00146">
    <property type="entry name" value="PI3Kc"/>
    <property type="match status" value="1"/>
</dbReference>
<evidence type="ECO:0000256" key="8">
    <source>
        <dbReference type="ARBA" id="ARBA00022777"/>
    </source>
</evidence>
<evidence type="ECO:0000256" key="3">
    <source>
        <dbReference type="ARBA" id="ARBA00012513"/>
    </source>
</evidence>
<evidence type="ECO:0000256" key="12">
    <source>
        <dbReference type="ARBA" id="ARBA00024420"/>
    </source>
</evidence>
<dbReference type="PROSITE" id="PS51189">
    <property type="entry name" value="FAT"/>
    <property type="match status" value="1"/>
</dbReference>
<dbReference type="PANTHER" id="PTHR11139">
    <property type="entry name" value="ATAXIA TELANGIECTASIA MUTATED ATM -RELATED"/>
    <property type="match status" value="1"/>
</dbReference>
<keyword evidence="7" id="KW-0227">DNA damage</keyword>
<evidence type="ECO:0000256" key="9">
    <source>
        <dbReference type="ARBA" id="ARBA00022840"/>
    </source>
</evidence>
<dbReference type="Proteomes" id="UP000274504">
    <property type="component" value="Unassembled WGS sequence"/>
</dbReference>
<dbReference type="Gene3D" id="1.10.1070.11">
    <property type="entry name" value="Phosphatidylinositol 3-/4-kinase, catalytic domain"/>
    <property type="match status" value="1"/>
</dbReference>
<evidence type="ECO:0000256" key="6">
    <source>
        <dbReference type="ARBA" id="ARBA00022741"/>
    </source>
</evidence>
<dbReference type="GO" id="GO:0004674">
    <property type="term" value="F:protein serine/threonine kinase activity"/>
    <property type="evidence" value="ECO:0007669"/>
    <property type="project" value="UniProtKB-KW"/>
</dbReference>
<dbReference type="InterPro" id="IPR057564">
    <property type="entry name" value="HEAT_ATR"/>
</dbReference>
<dbReference type="SUPFAM" id="SSF48371">
    <property type="entry name" value="ARM repeat"/>
    <property type="match status" value="1"/>
</dbReference>
<evidence type="ECO:0000256" key="2">
    <source>
        <dbReference type="ARBA" id="ARBA00010769"/>
    </source>
</evidence>
<reference evidence="16 17" key="2">
    <citation type="submission" date="2018-11" db="EMBL/GenBank/DDBJ databases">
        <authorList>
            <consortium name="Pathogen Informatics"/>
        </authorList>
    </citation>
    <scope>NUCLEOTIDE SEQUENCE [LARGE SCALE GENOMIC DNA]</scope>
</reference>
<dbReference type="InterPro" id="IPR003151">
    <property type="entry name" value="PIK-rel_kinase_FAT"/>
</dbReference>
<dbReference type="SMART" id="SM00802">
    <property type="entry name" value="UME"/>
    <property type="match status" value="1"/>
</dbReference>
<evidence type="ECO:0000256" key="5">
    <source>
        <dbReference type="ARBA" id="ARBA00022679"/>
    </source>
</evidence>
<feature type="domain" description="PI3K/PI4K catalytic" evidence="13">
    <location>
        <begin position="2173"/>
        <end position="2483"/>
    </location>
</feature>
<keyword evidence="5" id="KW-0808">Transferase</keyword>
<dbReference type="InterPro" id="IPR003152">
    <property type="entry name" value="FATC_dom"/>
</dbReference>
<dbReference type="InterPro" id="IPR011009">
    <property type="entry name" value="Kinase-like_dom_sf"/>
</dbReference>
<dbReference type="SUPFAM" id="SSF56112">
    <property type="entry name" value="Protein kinase-like (PK-like)"/>
    <property type="match status" value="1"/>
</dbReference>
<proteinExistence type="inferred from homology"/>
<dbReference type="EC" id="2.7.11.1" evidence="3"/>
<dbReference type="PROSITE" id="PS51190">
    <property type="entry name" value="FATC"/>
    <property type="match status" value="1"/>
</dbReference>
<keyword evidence="10" id="KW-0234">DNA repair</keyword>
<dbReference type="InterPro" id="IPR012993">
    <property type="entry name" value="UME"/>
</dbReference>
<evidence type="ECO:0000256" key="11">
    <source>
        <dbReference type="ARBA" id="ARBA00023242"/>
    </source>
</evidence>
<dbReference type="CDD" id="cd00892">
    <property type="entry name" value="PIKKc_ATR"/>
    <property type="match status" value="1"/>
</dbReference>
<dbReference type="Gene3D" id="3.30.1010.10">
    <property type="entry name" value="Phosphatidylinositol 3-kinase Catalytic Subunit, Chain A, domain 4"/>
    <property type="match status" value="1"/>
</dbReference>
<dbReference type="WBParaSite" id="HDID_0000162901-mRNA-1">
    <property type="protein sequence ID" value="HDID_0000162901-mRNA-1"/>
    <property type="gene ID" value="HDID_0000162901"/>
</dbReference>
<dbReference type="InterPro" id="IPR016024">
    <property type="entry name" value="ARM-type_fold"/>
</dbReference>
<dbReference type="Pfam" id="PF02260">
    <property type="entry name" value="FATC"/>
    <property type="match status" value="1"/>
</dbReference>
<keyword evidence="4" id="KW-0723">Serine/threonine-protein kinase</keyword>
<comment type="similarity">
    <text evidence="2">Belongs to the PI3/PI4-kinase family. ATM subfamily.</text>
</comment>
<dbReference type="InterPro" id="IPR036940">
    <property type="entry name" value="PI3/4_kinase_cat_sf"/>
</dbReference>
<evidence type="ECO:0000256" key="4">
    <source>
        <dbReference type="ARBA" id="ARBA00022527"/>
    </source>
</evidence>
<name>A0A0R3SB32_HYMDI</name>
<feature type="domain" description="FATC" evidence="15">
    <location>
        <begin position="2498"/>
        <end position="2530"/>
    </location>
</feature>
<sequence>MSSVFSDSYNDFILSIAYLLVQHLSIHAEKHEADPSRVFRLALPNPIEQKQFKIGDIFISLQPQNFEISSVGDAYNFMFIICQVISACISRFLAMRPTLIDRVFDILIEIIDFADLNGKLECIRAVSCCLDALSCSEALYSSSLLSKVFQLSSSSLKCLAFLSESKHKSIALFYELKMPEQLVLSCCDLISHVCQLISMTQNNWNGLSSDEFAEMVGTYKSTFIGISECKLPQNRVLILALMKFFCRGSISFPEISQTHIQLCEGLIQVQKFRENMLFQGDEKFPSCADREAFRCQVIEFFAVAFNRIGVTTLQLHLNSFLRTIPDWASLSLIISACVRCIDLDQCWYDPVIVTLPSIIPSLITAFIPTIQDVDSNYLDLVGRINLFSDLLASLPCWDLLRGLDFNDLKNLWKFFENLSTLSDRNTHLLAISLRASLLFLVFWKSREFEPSDMNFLPVLLNKVLVQGNLYWIEDAPILDRCAWSESIVPLFETILSAFSDAELRDRTILRGLVNLLNMAICVSWSPAVKDKCRRCSKCILSATALGSQTLKMTVVEKLLNLMDENLTLQIELALHAVQHLSWDVCSGEVIKNFVLTVLSWIGKVESPFVALLSDIFVELCGRLLPENASRWVSLHRLILEHIALQLSEPPSENTALFYEAFLKIIGGMGCQLAIGVKSCDPFVKRLQNTSELDDSFGRRTKRPRKSGVPNADVSILGLPNAIEETSLESVEDLSNEFGLKTDALLREARYQISKVVLEHSTPCIVKTLDAVSRIFQVEKSAVLKELCTPLFTHLVVKGTYESELQVNNLVDQMEGSENEDRIFKIVRLCILPDVLVYIFTNLSEEQRTASLNFLESFFGTSIENVARMNDISRLLHHFVLNLYPHRDEALAGLCWLNSIKLKYRGPKPLNGLLLQQQPLSNQNQIEPELSYVSSEQLSVFLQKNLGGILAFFDSRLIDDTYPLEERRRCLLSLSFFMDLVGGQPVSRTRAKFIATLKLCLRYKFVEPKSVVQLWSMFLKMLEPESLVELLPDIAANLINLLPIAPDYVKKALGHIFITRRDQIGNSLKQVFFLPELSSLVDYQSVIKEACPWLSLCASSDAYSDPHELELPPPNGFVDLLTAWLGGLEHSSRPVRRYTLASLVDAVVANSNNGYRHHHHRCGRLMQLSRLVVRALKVHRPTAIASSTQEGVPDGSCPYMSIRHLLSRLIACLLTSLTRDADPEIRLLYSKWLGANSTALALQELLRLFQIPRSVDGQDKIEGADWLLLGEELWSKFSTNIRDLLTPLFSSKYVVEALNEGQAIDPPIFSRDDCSSYGHWLRVTNPMMHKLFKYCGPVINSDSEFARYILDPIALQVIIDGNQNGASKVQTEIISLLETVADSNRSDRCTDKLPTDFLFYNDINPALNSPSAFSSATWKSWYPLAAQTIFSLLDFLSSWHRSRSADYTVVVAAVARSSDRRSDGAFKPTEDQKTRLLQLHMAVTRMSDFLNTLSHSIRARASRQIGGLARTLRNWEFAFAADEIARKAFFVTGFIDRLEAPQGPLIGDAAKESLIGMIETLSSLHDTDGVMGVLAQMQHTGIHPSPKAIISLSKTDALKSCLLRALQLENEESLEMACATYEHSIASSKPQNARDWGLHAALFRCYLPDPASLPSLVTRSGILLSAAWNEKPTERSAVENAAWFRQLNEIRAEAVIRMGNWEELDKILVSESSEASWSLGLGKVFLAIKKCTNEIQRNNYLTEFMNDLRQSQMNVLATSALEGASGYLRASEPLVNLSLLTDIEEILKVSDQLNKEVAAVCELGLTRSQKNSELLINNMLSWLNARIQHAKPTYHTLEPVLAMRHSAIELIASRIQPAMNSSNIAEQLKSHQLQLLESALGENWLQRARLARRSGQFTTAYTCVLKAESQGCIGAMIEYAKLLWQGNKQEAALDSLNKGLSALAATSTNSVGIPQGLAQSLTMHPPSSKNCKSLDSSFVLEALLLHARYCVETSHLDFDRTRRLYTDICEAFPGCEKAHFRLAHYVDEAHVKSGSHHDVLLKIALESYSKALASGSQYIFQSMPRFLSLWLDYGSKVAKIQQRQSQPITHSSSFNRKSSGLKPSETSMISTFDEVQELVRKGIDKIPKYQFYTAIGQILSRVCHEHPAVINLLIDLIVHILNEYPQQTVWFVISLHEATVAQRHERFQQICSKINALNPQRFRYIKDDMRKDSRLMDMNSIINRFLLRNPQTRHRGLGIRTYAVIPLREHGGLIEWVSNTQPFRNILTTLYAEAGRPLNWISMNRYAPLLEDPLPVKREKFLNKLLPMYPLVFYRWFIGVFPNPSEWYEARETFIKTCAVMSMVGYVLGLGDRHTENILFDCTTGGLVHVDFSCVFNTGLTLPWPERVPFRLTRSLVHAMGPTGYEGTFRRCAEVTMRLLRREIDPLMAVFRPLYFDSLVEKSSDISANVDARKVRKTGHVEAAPIESKLTRAAIEKLSGMEDRLRGKITEHDEFSKLLPMSVEGQVDVLIKEATSVDRLCQMYKGWMPFL</sequence>
<keyword evidence="8" id="KW-0418">Kinase</keyword>
<evidence type="ECO:0000259" key="15">
    <source>
        <dbReference type="PROSITE" id="PS51190"/>
    </source>
</evidence>
<feature type="domain" description="FAT" evidence="14">
    <location>
        <begin position="1496"/>
        <end position="2177"/>
    </location>
</feature>
<dbReference type="GO" id="GO:0005634">
    <property type="term" value="C:nucleus"/>
    <property type="evidence" value="ECO:0007669"/>
    <property type="project" value="UniProtKB-SubCell"/>
</dbReference>
<dbReference type="PROSITE" id="PS50290">
    <property type="entry name" value="PI3_4_KINASE_3"/>
    <property type="match status" value="1"/>
</dbReference>